<feature type="non-terminal residue" evidence="6">
    <location>
        <position position="93"/>
    </location>
</feature>
<evidence type="ECO:0000313" key="6">
    <source>
        <dbReference type="EMBL" id="KAJ7321679.1"/>
    </source>
</evidence>
<sequence>MRIGHGQICGNCEVGRWNLRRCGGCGRIHYCSKDCQKPHWGAHKTACKVDAELMKKAAERGLDYNDQAKAIEKWIDRFIGSLIVAAVHALDFM</sequence>
<dbReference type="Proteomes" id="UP001218218">
    <property type="component" value="Unassembled WGS sequence"/>
</dbReference>
<accession>A0AAD6ZGT6</accession>
<dbReference type="GO" id="GO:0008270">
    <property type="term" value="F:zinc ion binding"/>
    <property type="evidence" value="ECO:0007669"/>
    <property type="project" value="UniProtKB-KW"/>
</dbReference>
<dbReference type="PROSITE" id="PS50865">
    <property type="entry name" value="ZF_MYND_2"/>
    <property type="match status" value="1"/>
</dbReference>
<comment type="caution">
    <text evidence="6">The sequence shown here is derived from an EMBL/GenBank/DDBJ whole genome shotgun (WGS) entry which is preliminary data.</text>
</comment>
<protein>
    <recommendedName>
        <fullName evidence="5">MYND-type domain-containing protein</fullName>
    </recommendedName>
</protein>
<organism evidence="6 7">
    <name type="scientific">Mycena albidolilacea</name>
    <dbReference type="NCBI Taxonomy" id="1033008"/>
    <lineage>
        <taxon>Eukaryota</taxon>
        <taxon>Fungi</taxon>
        <taxon>Dikarya</taxon>
        <taxon>Basidiomycota</taxon>
        <taxon>Agaricomycotina</taxon>
        <taxon>Agaricomycetes</taxon>
        <taxon>Agaricomycetidae</taxon>
        <taxon>Agaricales</taxon>
        <taxon>Marasmiineae</taxon>
        <taxon>Mycenaceae</taxon>
        <taxon>Mycena</taxon>
    </lineage>
</organism>
<evidence type="ECO:0000256" key="2">
    <source>
        <dbReference type="ARBA" id="ARBA00022771"/>
    </source>
</evidence>
<keyword evidence="7" id="KW-1185">Reference proteome</keyword>
<dbReference type="AlphaFoldDB" id="A0AAD6ZGT6"/>
<evidence type="ECO:0000259" key="5">
    <source>
        <dbReference type="PROSITE" id="PS50865"/>
    </source>
</evidence>
<dbReference type="Pfam" id="PF01753">
    <property type="entry name" value="zf-MYND"/>
    <property type="match status" value="1"/>
</dbReference>
<name>A0AAD6ZGT6_9AGAR</name>
<keyword evidence="1" id="KW-0479">Metal-binding</keyword>
<keyword evidence="3" id="KW-0862">Zinc</keyword>
<reference evidence="6" key="1">
    <citation type="submission" date="2023-03" db="EMBL/GenBank/DDBJ databases">
        <title>Massive genome expansion in bonnet fungi (Mycena s.s.) driven by repeated elements and novel gene families across ecological guilds.</title>
        <authorList>
            <consortium name="Lawrence Berkeley National Laboratory"/>
            <person name="Harder C.B."/>
            <person name="Miyauchi S."/>
            <person name="Viragh M."/>
            <person name="Kuo A."/>
            <person name="Thoen E."/>
            <person name="Andreopoulos B."/>
            <person name="Lu D."/>
            <person name="Skrede I."/>
            <person name="Drula E."/>
            <person name="Henrissat B."/>
            <person name="Morin E."/>
            <person name="Kohler A."/>
            <person name="Barry K."/>
            <person name="LaButti K."/>
            <person name="Morin E."/>
            <person name="Salamov A."/>
            <person name="Lipzen A."/>
            <person name="Mereny Z."/>
            <person name="Hegedus B."/>
            <person name="Baldrian P."/>
            <person name="Stursova M."/>
            <person name="Weitz H."/>
            <person name="Taylor A."/>
            <person name="Grigoriev I.V."/>
            <person name="Nagy L.G."/>
            <person name="Martin F."/>
            <person name="Kauserud H."/>
        </authorList>
    </citation>
    <scope>NUCLEOTIDE SEQUENCE</scope>
    <source>
        <strain evidence="6">CBHHK002</strain>
    </source>
</reference>
<dbReference type="SUPFAM" id="SSF144232">
    <property type="entry name" value="HIT/MYND zinc finger-like"/>
    <property type="match status" value="1"/>
</dbReference>
<keyword evidence="2 4" id="KW-0863">Zinc-finger</keyword>
<evidence type="ECO:0000313" key="7">
    <source>
        <dbReference type="Proteomes" id="UP001218218"/>
    </source>
</evidence>
<feature type="domain" description="MYND-type" evidence="5">
    <location>
        <begin position="9"/>
        <end position="47"/>
    </location>
</feature>
<dbReference type="EMBL" id="JARIHO010000050">
    <property type="protein sequence ID" value="KAJ7321679.1"/>
    <property type="molecule type" value="Genomic_DNA"/>
</dbReference>
<gene>
    <name evidence="6" type="ORF">DFH08DRAFT_889305</name>
</gene>
<dbReference type="InterPro" id="IPR002893">
    <property type="entry name" value="Znf_MYND"/>
</dbReference>
<evidence type="ECO:0000256" key="3">
    <source>
        <dbReference type="ARBA" id="ARBA00022833"/>
    </source>
</evidence>
<evidence type="ECO:0000256" key="4">
    <source>
        <dbReference type="PROSITE-ProRule" id="PRU00134"/>
    </source>
</evidence>
<dbReference type="Gene3D" id="6.10.140.2220">
    <property type="match status" value="1"/>
</dbReference>
<evidence type="ECO:0000256" key="1">
    <source>
        <dbReference type="ARBA" id="ARBA00022723"/>
    </source>
</evidence>
<proteinExistence type="predicted"/>